<dbReference type="AlphaFoldDB" id="A0A068TMJ0"/>
<dbReference type="GO" id="GO:0005634">
    <property type="term" value="C:nucleus"/>
    <property type="evidence" value="ECO:0007669"/>
    <property type="project" value="UniProtKB-SubCell"/>
</dbReference>
<dbReference type="SMART" id="SM01019">
    <property type="entry name" value="B3"/>
    <property type="match status" value="1"/>
</dbReference>
<dbReference type="CDD" id="cd10017">
    <property type="entry name" value="B3_DNA"/>
    <property type="match status" value="1"/>
</dbReference>
<dbReference type="SUPFAM" id="SSF101936">
    <property type="entry name" value="DNA-binding pseudobarrel domain"/>
    <property type="match status" value="1"/>
</dbReference>
<organism evidence="8 9">
    <name type="scientific">Coffea canephora</name>
    <name type="common">Robusta coffee</name>
    <dbReference type="NCBI Taxonomy" id="49390"/>
    <lineage>
        <taxon>Eukaryota</taxon>
        <taxon>Viridiplantae</taxon>
        <taxon>Streptophyta</taxon>
        <taxon>Embryophyta</taxon>
        <taxon>Tracheophyta</taxon>
        <taxon>Spermatophyta</taxon>
        <taxon>Magnoliopsida</taxon>
        <taxon>eudicotyledons</taxon>
        <taxon>Gunneridae</taxon>
        <taxon>Pentapetalae</taxon>
        <taxon>asterids</taxon>
        <taxon>lamiids</taxon>
        <taxon>Gentianales</taxon>
        <taxon>Rubiaceae</taxon>
        <taxon>Ixoroideae</taxon>
        <taxon>Gardenieae complex</taxon>
        <taxon>Bertiereae - Coffeeae clade</taxon>
        <taxon>Coffeeae</taxon>
        <taxon>Coffea</taxon>
    </lineage>
</organism>
<accession>A0A068TMJ0</accession>
<proteinExistence type="predicted"/>
<evidence type="ECO:0000313" key="8">
    <source>
        <dbReference type="EMBL" id="CDO97164.1"/>
    </source>
</evidence>
<feature type="compositionally biased region" description="Basic and acidic residues" evidence="6">
    <location>
        <begin position="1"/>
        <end position="18"/>
    </location>
</feature>
<dbReference type="Gramene" id="CDO97164">
    <property type="protein sequence ID" value="CDO97164"/>
    <property type="gene ID" value="GSCOC_T00014419001"/>
</dbReference>
<keyword evidence="2" id="KW-0805">Transcription regulation</keyword>
<keyword evidence="3" id="KW-0238">DNA-binding</keyword>
<evidence type="ECO:0000259" key="7">
    <source>
        <dbReference type="PROSITE" id="PS50863"/>
    </source>
</evidence>
<evidence type="ECO:0000256" key="4">
    <source>
        <dbReference type="ARBA" id="ARBA00023163"/>
    </source>
</evidence>
<dbReference type="InterPro" id="IPR044837">
    <property type="entry name" value="REM16-like"/>
</dbReference>
<evidence type="ECO:0000256" key="5">
    <source>
        <dbReference type="ARBA" id="ARBA00023242"/>
    </source>
</evidence>
<keyword evidence="5" id="KW-0539">Nucleus</keyword>
<dbReference type="PROSITE" id="PS50863">
    <property type="entry name" value="B3"/>
    <property type="match status" value="1"/>
</dbReference>
<evidence type="ECO:0000313" key="9">
    <source>
        <dbReference type="Proteomes" id="UP000295252"/>
    </source>
</evidence>
<dbReference type="Gene3D" id="2.40.330.10">
    <property type="entry name" value="DNA-binding pseudobarrel domain"/>
    <property type="match status" value="1"/>
</dbReference>
<dbReference type="OrthoDB" id="1605554at2759"/>
<keyword evidence="4" id="KW-0804">Transcription</keyword>
<sequence length="320" mass="36311">MEAEKLIGEQQNQKEHRAQNCIENEQTSVKRRKRKKKDEMPMEKKKKVIAGNPKAPKSKSKKVASDTGKNSRCIKRKRTGMNEIYDDVESKFTVMERAAKVLASMEDGAPYFLKCMLPSNVTYSFWLIIPRKFGSLHLPSRDSTVILVDEWGKEYKTTYLIDRNGLSAGWRGFSMSHRLLKGDILIFRLIGHCKLKVHIVRVHGLDVVNAAACLMNLDAFGTMDSDPVKQDYRKRKRTKKYADCSVFDAPRIPDKVQEKGKMVLKSDLVPVEDQSENTSDGFGSEVLEGSGMTDHLLSGDHHHTEASFLHEHPCEGVVCR</sequence>
<gene>
    <name evidence="8" type="ORF">GSCOC_T00014419001</name>
</gene>
<reference evidence="9" key="1">
    <citation type="journal article" date="2014" name="Science">
        <title>The coffee genome provides insight into the convergent evolution of caffeine biosynthesis.</title>
        <authorList>
            <person name="Denoeud F."/>
            <person name="Carretero-Paulet L."/>
            <person name="Dereeper A."/>
            <person name="Droc G."/>
            <person name="Guyot R."/>
            <person name="Pietrella M."/>
            <person name="Zheng C."/>
            <person name="Alberti A."/>
            <person name="Anthony F."/>
            <person name="Aprea G."/>
            <person name="Aury J.M."/>
            <person name="Bento P."/>
            <person name="Bernard M."/>
            <person name="Bocs S."/>
            <person name="Campa C."/>
            <person name="Cenci A."/>
            <person name="Combes M.C."/>
            <person name="Crouzillat D."/>
            <person name="Da Silva C."/>
            <person name="Daddiego L."/>
            <person name="De Bellis F."/>
            <person name="Dussert S."/>
            <person name="Garsmeur O."/>
            <person name="Gayraud T."/>
            <person name="Guignon V."/>
            <person name="Jahn K."/>
            <person name="Jamilloux V."/>
            <person name="Joet T."/>
            <person name="Labadie K."/>
            <person name="Lan T."/>
            <person name="Leclercq J."/>
            <person name="Lepelley M."/>
            <person name="Leroy T."/>
            <person name="Li L.T."/>
            <person name="Librado P."/>
            <person name="Lopez L."/>
            <person name="Munoz A."/>
            <person name="Noel B."/>
            <person name="Pallavicini A."/>
            <person name="Perrotta G."/>
            <person name="Poncet V."/>
            <person name="Pot D."/>
            <person name="Priyono X."/>
            <person name="Rigoreau M."/>
            <person name="Rouard M."/>
            <person name="Rozas J."/>
            <person name="Tranchant-Dubreuil C."/>
            <person name="VanBuren R."/>
            <person name="Zhang Q."/>
            <person name="Andrade A.C."/>
            <person name="Argout X."/>
            <person name="Bertrand B."/>
            <person name="de Kochko A."/>
            <person name="Graziosi G."/>
            <person name="Henry R.J."/>
            <person name="Jayarama X."/>
            <person name="Ming R."/>
            <person name="Nagai C."/>
            <person name="Rounsley S."/>
            <person name="Sankoff D."/>
            <person name="Giuliano G."/>
            <person name="Albert V.A."/>
            <person name="Wincker P."/>
            <person name="Lashermes P."/>
        </authorList>
    </citation>
    <scope>NUCLEOTIDE SEQUENCE [LARGE SCALE GENOMIC DNA]</scope>
    <source>
        <strain evidence="9">cv. DH200-94</strain>
    </source>
</reference>
<dbReference type="OMA" id="IYNDAED"/>
<evidence type="ECO:0000256" key="2">
    <source>
        <dbReference type="ARBA" id="ARBA00023015"/>
    </source>
</evidence>
<comment type="subcellular location">
    <subcellularLocation>
        <location evidence="1">Nucleus</location>
    </subcellularLocation>
</comment>
<dbReference type="Proteomes" id="UP000295252">
    <property type="component" value="Chromosome IV"/>
</dbReference>
<dbReference type="GO" id="GO:0003677">
    <property type="term" value="F:DNA binding"/>
    <property type="evidence" value="ECO:0007669"/>
    <property type="project" value="UniProtKB-KW"/>
</dbReference>
<evidence type="ECO:0000256" key="3">
    <source>
        <dbReference type="ARBA" id="ARBA00023125"/>
    </source>
</evidence>
<evidence type="ECO:0000256" key="6">
    <source>
        <dbReference type="SAM" id="MobiDB-lite"/>
    </source>
</evidence>
<name>A0A068TMJ0_COFCA</name>
<dbReference type="EMBL" id="HG739085">
    <property type="protein sequence ID" value="CDO97164.1"/>
    <property type="molecule type" value="Genomic_DNA"/>
</dbReference>
<feature type="domain" description="TF-B3" evidence="7">
    <location>
        <begin position="112"/>
        <end position="203"/>
    </location>
</feature>
<keyword evidence="9" id="KW-1185">Reference proteome</keyword>
<dbReference type="Pfam" id="PF02362">
    <property type="entry name" value="B3"/>
    <property type="match status" value="1"/>
</dbReference>
<dbReference type="InParanoid" id="A0A068TMJ0"/>
<dbReference type="PANTHER" id="PTHR31391">
    <property type="entry name" value="B3 DOMAIN-CONTAINING PROTEIN OS11G0197600-RELATED"/>
    <property type="match status" value="1"/>
</dbReference>
<protein>
    <recommendedName>
        <fullName evidence="7">TF-B3 domain-containing protein</fullName>
    </recommendedName>
</protein>
<dbReference type="InterPro" id="IPR003340">
    <property type="entry name" value="B3_DNA-bd"/>
</dbReference>
<evidence type="ECO:0000256" key="1">
    <source>
        <dbReference type="ARBA" id="ARBA00004123"/>
    </source>
</evidence>
<dbReference type="InterPro" id="IPR015300">
    <property type="entry name" value="DNA-bd_pseudobarrel_sf"/>
</dbReference>
<dbReference type="PhylomeDB" id="A0A068TMJ0"/>
<feature type="region of interest" description="Disordered" evidence="6">
    <location>
        <begin position="1"/>
        <end position="71"/>
    </location>
</feature>
<dbReference type="PANTHER" id="PTHR31391:SF67">
    <property type="entry name" value="TF-B3 DOMAIN-CONTAINING PROTEIN"/>
    <property type="match status" value="1"/>
</dbReference>